<dbReference type="InterPro" id="IPR010572">
    <property type="entry name" value="Tail_dom"/>
</dbReference>
<dbReference type="GeneID" id="66530628"/>
<sequence length="1771" mass="189613">MSSPIIFEKGTRDFSTLGLGLLSDAIQATTTEELNGQFILEMDYPVSGNNADLIKENRIIVVNSGHILKRQGFIIRQIVRKIDLTMTVYAEHVSYTTLDVALAPIGTISGDAKTALENWKRMLVPAVDFTVDSDILTTNSTKIGAPQFETARQGLGGHAGSILDVWGGEYQFDNWHIRLLKQRGKSANAIIAYGRNLISFEQDTNIADTYTSVYPYYQENSGDEENKTHFLPERIVDSEFVGKYPNPKVLMLDLSNKFKDAADYSETKLRNYALSYIQSNNIGVPKVNMKISTVDLSRATGGFSEDIDLGDTVNVYFEKLGITTSAKVIKAVWNVLSDDYDKFEIGARRASLTESISELATTADENANKALNQALVALQSADGKTTIYYLNSSDPWPANPKENDTAFVKDGENSIMYRYMFNNETGVFSWVKILDSMSADQIKQRVSDALESGKAYSDQLVADNVAQVNTVLSDVQAKQADLTAQQAELDTKAQGYANKALADAKANTLATAQQTAKDASDALAKAKTDLTTSLNKEVTDRANAVTALDTKAKVYADAAKADAISAGATADGVINKKIDDTASSIASTISQNKTDADGKITTAQNTATQALNGLATKVSQTVYDTKTGQLQTDLNTTTTTANQAKTDIVAIKSDNTKQDARMTTIESDANGTKTTVSNLQTDLGKANGSITTLQQRADGFDATVTKVNTQLNDLSQVNMVVNSEFSPDLAGWYIRGTQTLLSDGPNSSDVGFNKSGHVVLDTTNGTGTGNVNYTSMAYPVTPSSIISVSVELKASVSGTNPQIGFIYYDANMNAVAGQRGGVPVTTDYKLWKYTGTAIPATAKYVSFDILISNVYKAKYVMSQPMMVIGSTVGAYVQGQYNNNGATAKAQLTADNATLSINNYKTDADGRISKAQADIIVNANAITQKVSQSDYNAKTGDLTTKVNTAQSTADSATNTIGAYKTSNDARVASAESKITANANAITSKVSQTDYNTKTGQIDGQISTINQTAGKISQTVSDVKAQVDGLSVGARNLFVLATASKGWLDLSYNVTAPGDASLASDFIPVTANTTYVAQQWYIMSHPSGGGYLRYAFYDSTKTPISRVPAPASNSATYSKWVITTPANASFIRMSFDYTANNGSNVKFEQGNMPTDWSPAPEDTDNKISTVSQTVDSISSIVSDPTTGLTKRVQTAEGSISTVQSNVSDLQSKQTQTANGLTTEISNRQTGDTNTLTQAKDFTTSSISNSESGMKSLVTQTSDAILAQISSTGVRYVRINGQGNQDNAGTHFMRVSLFDSSGKDLLLGKTATVSGQNSPYFGGNNGGNGATDGNVNTYSAIYPEPNTNNFMVYDLGAVTYTPQKFEVKMWTDYRTYKGVTIQVSPDNKSWRTILQENVKSISNDITKPDTTINLGGTSSATQLSLLKDNWSIGIADNVGAITSGIVGNSSNMSLISNNVVINAPSTQIKGTAWINSAMIGNGAIGTAQIGDASITSAKIASLDVAKLTGNVSSFIQSNWNGVFASTMIDNTGMSINGGSTTTKFDTSGAHYSNSSGISATYSFGKWSDQSGRATSSTGLYLGATGSENAFINILGTNGAAALVLAGSAMDYGANLNVMQGTLNSYVNVNIRTQLHFKGNKYNSPSYIEINESNRTFNFFTGGGSVGGGNYFYFNQNVISAGTFSSTSVLSKKNVKSVYDEDALGEIAKTQLVNFEYKNRIGQNHVSPIIDDVNSEKEYYIPKTILGQDNEYVDMYSMISMAWKAIQQLNEKIGE</sequence>
<name>A0AAP9J9W2_LEULA</name>
<keyword evidence="3" id="KW-1185">Reference proteome</keyword>
<evidence type="ECO:0000313" key="2">
    <source>
        <dbReference type="EMBL" id="QEA43250.1"/>
    </source>
</evidence>
<accession>A0AAP9J9W2</accession>
<dbReference type="Pfam" id="PF06605">
    <property type="entry name" value="Prophage_tail"/>
    <property type="match status" value="1"/>
</dbReference>
<reference evidence="2 3" key="1">
    <citation type="submission" date="2019-06" db="EMBL/GenBank/DDBJ databases">
        <title>Genome analyses of bacteria isolated from kimchi.</title>
        <authorList>
            <person name="Lee S."/>
            <person name="Ahn S."/>
            <person name="Roh S."/>
        </authorList>
    </citation>
    <scope>NUCLEOTIDE SEQUENCE [LARGE SCALE GENOMIC DNA]</scope>
    <source>
        <strain evidence="2 3">CBA3625</strain>
    </source>
</reference>
<dbReference type="NCBIfam" id="TIGR01665">
    <property type="entry name" value="put_anti_recept"/>
    <property type="match status" value="1"/>
</dbReference>
<dbReference type="SUPFAM" id="SSF49785">
    <property type="entry name" value="Galactose-binding domain-like"/>
    <property type="match status" value="1"/>
</dbReference>
<dbReference type="EMBL" id="CP042387">
    <property type="protein sequence ID" value="QEA43250.1"/>
    <property type="molecule type" value="Genomic_DNA"/>
</dbReference>
<feature type="domain" description="Peptidase S74" evidence="1">
    <location>
        <begin position="1684"/>
        <end position="1771"/>
    </location>
</feature>
<evidence type="ECO:0000259" key="1">
    <source>
        <dbReference type="PROSITE" id="PS51688"/>
    </source>
</evidence>
<dbReference type="InterPro" id="IPR008979">
    <property type="entry name" value="Galactose-bd-like_sf"/>
</dbReference>
<dbReference type="PROSITE" id="PS51688">
    <property type="entry name" value="ICA"/>
    <property type="match status" value="1"/>
</dbReference>
<protein>
    <recommendedName>
        <fullName evidence="1">Peptidase S74 domain-containing protein</fullName>
    </recommendedName>
</protein>
<gene>
    <name evidence="2" type="ORF">FGL83_00375</name>
</gene>
<dbReference type="InterPro" id="IPR030392">
    <property type="entry name" value="S74_ICA"/>
</dbReference>
<dbReference type="InterPro" id="IPR007119">
    <property type="entry name" value="Phage_tail_spike_N"/>
</dbReference>
<proteinExistence type="predicted"/>
<dbReference type="Gene3D" id="1.20.5.340">
    <property type="match status" value="1"/>
</dbReference>
<dbReference type="RefSeq" id="WP_147000595.1">
    <property type="nucleotide sequence ID" value="NZ_CP042387.1"/>
</dbReference>
<evidence type="ECO:0000313" key="3">
    <source>
        <dbReference type="Proteomes" id="UP000321298"/>
    </source>
</evidence>
<dbReference type="Proteomes" id="UP000321298">
    <property type="component" value="Chromosome"/>
</dbReference>
<organism evidence="2 3">
    <name type="scientific">Leuconostoc lactis</name>
    <dbReference type="NCBI Taxonomy" id="1246"/>
    <lineage>
        <taxon>Bacteria</taxon>
        <taxon>Bacillati</taxon>
        <taxon>Bacillota</taxon>
        <taxon>Bacilli</taxon>
        <taxon>Lactobacillales</taxon>
        <taxon>Lactobacillaceae</taxon>
        <taxon>Leuconostoc</taxon>
    </lineage>
</organism>